<dbReference type="PANTHER" id="PTHR30034">
    <property type="entry name" value="FLAGELLAR MOTOR SWITCH PROTEIN FLIM"/>
    <property type="match status" value="1"/>
</dbReference>
<evidence type="ECO:0000256" key="10">
    <source>
        <dbReference type="ARBA" id="ARBA00025044"/>
    </source>
</evidence>
<dbReference type="PANTHER" id="PTHR30034:SF6">
    <property type="entry name" value="YOP PROTEINS TRANSLOCATION PROTEIN Q"/>
    <property type="match status" value="1"/>
</dbReference>
<dbReference type="KEGG" id="snay:FZC37_01830"/>
<dbReference type="AlphaFoldDB" id="A0A5C0UIQ0"/>
<comment type="subcellular location">
    <subcellularLocation>
        <location evidence="1">Bacterial flagellum basal body</location>
    </subcellularLocation>
    <subcellularLocation>
        <location evidence="2">Cell membrane</location>
        <topology evidence="2">Peripheral membrane protein</topology>
    </subcellularLocation>
</comment>
<evidence type="ECO:0000256" key="4">
    <source>
        <dbReference type="ARBA" id="ARBA00021898"/>
    </source>
</evidence>
<reference evidence="12 13" key="1">
    <citation type="submission" date="2019-08" db="EMBL/GenBank/DDBJ databases">
        <title>Highly reduced genomes of protist endosymbionts show evolutionary convergence.</title>
        <authorList>
            <person name="George E."/>
            <person name="Husnik F."/>
            <person name="Tashyreva D."/>
            <person name="Prokopchuk G."/>
            <person name="Horak A."/>
            <person name="Kwong W.K."/>
            <person name="Lukes J."/>
            <person name="Keeling P.J."/>
        </authorList>
    </citation>
    <scope>NUCLEOTIDE SEQUENCE [LARGE SCALE GENOMIC DNA]</scope>
    <source>
        <strain evidence="12">1621</strain>
    </source>
</reference>
<dbReference type="Gene3D" id="3.40.1550.10">
    <property type="entry name" value="CheC-like"/>
    <property type="match status" value="1"/>
</dbReference>
<dbReference type="SUPFAM" id="SSF101801">
    <property type="entry name" value="Surface presentation of antigens (SPOA)"/>
    <property type="match status" value="1"/>
</dbReference>
<dbReference type="GO" id="GO:0003774">
    <property type="term" value="F:cytoskeletal motor activity"/>
    <property type="evidence" value="ECO:0007669"/>
    <property type="project" value="InterPro"/>
</dbReference>
<dbReference type="InterPro" id="IPR001689">
    <property type="entry name" value="Flag_FliM"/>
</dbReference>
<evidence type="ECO:0000256" key="8">
    <source>
        <dbReference type="ARBA" id="ARBA00023136"/>
    </source>
</evidence>
<dbReference type="InterPro" id="IPR036429">
    <property type="entry name" value="SpoA-like_sf"/>
</dbReference>
<organism evidence="12 13">
    <name type="scientific">Candidatus Sneabacter namystus</name>
    <dbReference type="NCBI Taxonomy" id="2601646"/>
    <lineage>
        <taxon>Bacteria</taxon>
        <taxon>Pseudomonadati</taxon>
        <taxon>Pseudomonadota</taxon>
        <taxon>Alphaproteobacteria</taxon>
        <taxon>Rickettsiales</taxon>
        <taxon>Rickettsiaceae</taxon>
        <taxon>Rickettsieae</taxon>
        <taxon>Candidatus Sneabacter</taxon>
    </lineage>
</organism>
<evidence type="ECO:0000256" key="7">
    <source>
        <dbReference type="ARBA" id="ARBA00022779"/>
    </source>
</evidence>
<dbReference type="Gene3D" id="2.30.330.10">
    <property type="entry name" value="SpoA-like"/>
    <property type="match status" value="1"/>
</dbReference>
<dbReference type="OrthoDB" id="9806941at2"/>
<dbReference type="GO" id="GO:0071978">
    <property type="term" value="P:bacterial-type flagellum-dependent swarming motility"/>
    <property type="evidence" value="ECO:0007669"/>
    <property type="project" value="TreeGrafter"/>
</dbReference>
<keyword evidence="9" id="KW-0975">Bacterial flagellum</keyword>
<evidence type="ECO:0000256" key="6">
    <source>
        <dbReference type="ARBA" id="ARBA00022500"/>
    </source>
</evidence>
<evidence type="ECO:0000256" key="3">
    <source>
        <dbReference type="ARBA" id="ARBA00011049"/>
    </source>
</evidence>
<dbReference type="GO" id="GO:0005886">
    <property type="term" value="C:plasma membrane"/>
    <property type="evidence" value="ECO:0007669"/>
    <property type="project" value="UniProtKB-SubCell"/>
</dbReference>
<evidence type="ECO:0000313" key="13">
    <source>
        <dbReference type="Proteomes" id="UP000323844"/>
    </source>
</evidence>
<dbReference type="InterPro" id="IPR028976">
    <property type="entry name" value="CheC-like_sf"/>
</dbReference>
<evidence type="ECO:0000313" key="12">
    <source>
        <dbReference type="EMBL" id="QEK39667.1"/>
    </source>
</evidence>
<sequence length="315" mass="35161">MSSSKQTDSNINTSSKNVIKTQKQGLLEILHEYSGAYGRQFSTVHDSFLEKFCHVVEQELKKIFLFSIRCKISQRYVVPDKESLLSIFAPDATKSAFCVDEEKSMCGVIVFSHDFTCTFLDILLGGSGKAERDNVSKSDTLIGKSILKKVTSAIFNAASASYDSVQTYSEKVVSLRETEKDVIQDLHMQVDNGSLVISSFLIHSESFSGELFLALPRIMFDSIYNGFNNDESNDSVSWKAQLFKSIGRIPLRISANMEDKKLWKLSEVINIKVGDTILLARCSQYDITLSCKNTKIAKGTIGELDNQVSLHLTEV</sequence>
<comment type="function">
    <text evidence="10">FliM is one of three proteins (FliG, FliN, FliM) that forms the rotor-mounted switch complex (C ring), located at the base of the basal body. This complex interacts with the CheY and CheZ chemotaxis proteins, in addition to contacting components of the motor that determine the direction of flagellar rotation.</text>
</comment>
<evidence type="ECO:0000256" key="9">
    <source>
        <dbReference type="ARBA" id="ARBA00023143"/>
    </source>
</evidence>
<accession>A0A5C0UIQ0</accession>
<evidence type="ECO:0000259" key="11">
    <source>
        <dbReference type="Pfam" id="PF01052"/>
    </source>
</evidence>
<protein>
    <recommendedName>
        <fullName evidence="4">Flagellar motor switch protein FliM</fullName>
    </recommendedName>
</protein>
<keyword evidence="7" id="KW-0283">Flagellar rotation</keyword>
<dbReference type="InterPro" id="IPR001543">
    <property type="entry name" value="FliN-like_C"/>
</dbReference>
<proteinExistence type="inferred from homology"/>
<keyword evidence="8" id="KW-0472">Membrane</keyword>
<evidence type="ECO:0000256" key="1">
    <source>
        <dbReference type="ARBA" id="ARBA00004117"/>
    </source>
</evidence>
<feature type="domain" description="Flagellar motor switch protein FliN-like C-terminal" evidence="11">
    <location>
        <begin position="246"/>
        <end position="315"/>
    </location>
</feature>
<dbReference type="EMBL" id="CP043312">
    <property type="protein sequence ID" value="QEK39667.1"/>
    <property type="molecule type" value="Genomic_DNA"/>
</dbReference>
<dbReference type="RefSeq" id="WP_148952028.1">
    <property type="nucleotide sequence ID" value="NZ_CP043312.1"/>
</dbReference>
<evidence type="ECO:0000256" key="5">
    <source>
        <dbReference type="ARBA" id="ARBA00022475"/>
    </source>
</evidence>
<keyword evidence="13" id="KW-1185">Reference proteome</keyword>
<keyword evidence="5" id="KW-1003">Cell membrane</keyword>
<keyword evidence="6" id="KW-0145">Chemotaxis</keyword>
<comment type="similarity">
    <text evidence="3">Belongs to the FliM family.</text>
</comment>
<dbReference type="GO" id="GO:0009425">
    <property type="term" value="C:bacterial-type flagellum basal body"/>
    <property type="evidence" value="ECO:0007669"/>
    <property type="project" value="UniProtKB-SubCell"/>
</dbReference>
<gene>
    <name evidence="12" type="ORF">FZC37_01830</name>
</gene>
<dbReference type="Pfam" id="PF01052">
    <property type="entry name" value="FliMN_C"/>
    <property type="match status" value="1"/>
</dbReference>
<dbReference type="Proteomes" id="UP000323844">
    <property type="component" value="Chromosome"/>
</dbReference>
<dbReference type="GO" id="GO:0050918">
    <property type="term" value="P:positive chemotaxis"/>
    <property type="evidence" value="ECO:0007669"/>
    <property type="project" value="TreeGrafter"/>
</dbReference>
<name>A0A5C0UIQ0_9RICK</name>
<dbReference type="Pfam" id="PF02154">
    <property type="entry name" value="FliM"/>
    <property type="match status" value="1"/>
</dbReference>
<evidence type="ECO:0000256" key="2">
    <source>
        <dbReference type="ARBA" id="ARBA00004202"/>
    </source>
</evidence>